<comment type="similarity">
    <text evidence="3 13">Belongs to the glycosyltransferase 8 family.</text>
</comment>
<sequence>MASSTVETSDRVKLHARVFKPADLVPPASPPRASALAPPSPRSAAAARPPALAGRVDGVGRVPLRGHSADSMRLNAINMDIDGRLKEPTGTVYEDDKSHIEAVPSSENEGGELNKSNVPISTKGEKLEQSDKATVREDNGGSRSQNGPKEKIWEMEDQLIMAKAYLRFAPPGSNSHLVRELKLRIKESERVLGQASKDSDLSRSALQKMRAMGSTLSKAHRAYPDCPSMASKLRAMTYSTEEQLRAQQSEASYLMQVNARTLPKGLHCLSMQLTSEYFSLESKEMEFPNRDRVRQPHLYHYAIFSDNVLACAVVVSSTVSASKEPDKVVFHVVTDSLNFPAMKMWFLLNSPHPAAIQIESLENFQQWLPSNFSSAFRQSGVKDPRFTSPLNHLRFYLPEIFPYLSKILLLDHDVVVQRDLSELWKMDMKGKVIGVVETCREGESLNRLKSFLNFSDPTIQDSFNAKSCIWAFGMNIFDLNEWRRRGLTTSYHNWLQAGKRRQLWKVGSLPLGQMVFYNRTMALDRRWHVLGLGHDTNLERYEIERAAVIHYDGNMKPWLEISIPKYRGYWNKFVNYDNPFLQQCNIHK</sequence>
<dbReference type="GO" id="GO:0000139">
    <property type="term" value="C:Golgi membrane"/>
    <property type="evidence" value="ECO:0007669"/>
    <property type="project" value="UniProtKB-SubCell"/>
</dbReference>
<dbReference type="Pfam" id="PF01501">
    <property type="entry name" value="Glyco_transf_8"/>
    <property type="match status" value="1"/>
</dbReference>
<feature type="compositionally biased region" description="Basic and acidic residues" evidence="14">
    <location>
        <begin position="123"/>
        <end position="140"/>
    </location>
</feature>
<feature type="compositionally biased region" description="Low complexity" evidence="14">
    <location>
        <begin position="31"/>
        <end position="53"/>
    </location>
</feature>
<feature type="region of interest" description="Disordered" evidence="14">
    <location>
        <begin position="19"/>
        <end position="59"/>
    </location>
</feature>
<keyword evidence="4 13" id="KW-0328">Glycosyltransferase</keyword>
<evidence type="ECO:0000313" key="16">
    <source>
        <dbReference type="Proteomes" id="UP000092600"/>
    </source>
</evidence>
<evidence type="ECO:0000256" key="7">
    <source>
        <dbReference type="ARBA" id="ARBA00022968"/>
    </source>
</evidence>
<gene>
    <name evidence="15" type="ORF">ACMD2_13088</name>
</gene>
<dbReference type="FunFam" id="3.90.550.10:FF:000056">
    <property type="entry name" value="Hexosyltransferase"/>
    <property type="match status" value="1"/>
</dbReference>
<name>A0A199UJI8_ANACO</name>
<dbReference type="AlphaFoldDB" id="A0A199UJI8"/>
<evidence type="ECO:0000256" key="5">
    <source>
        <dbReference type="ARBA" id="ARBA00022679"/>
    </source>
</evidence>
<dbReference type="GO" id="GO:0047262">
    <property type="term" value="F:polygalacturonate 4-alpha-galacturonosyltransferase activity"/>
    <property type="evidence" value="ECO:0007669"/>
    <property type="project" value="InterPro"/>
</dbReference>
<dbReference type="EMBL" id="LSRQ01007476">
    <property type="protein sequence ID" value="OAY64893.1"/>
    <property type="molecule type" value="Genomic_DNA"/>
</dbReference>
<evidence type="ECO:0000256" key="2">
    <source>
        <dbReference type="ARBA" id="ARBA00004877"/>
    </source>
</evidence>
<keyword evidence="8" id="KW-1133">Transmembrane helix</keyword>
<evidence type="ECO:0000256" key="13">
    <source>
        <dbReference type="RuleBase" id="RU362027"/>
    </source>
</evidence>
<evidence type="ECO:0000256" key="11">
    <source>
        <dbReference type="ARBA" id="ARBA00023180"/>
    </source>
</evidence>
<evidence type="ECO:0000313" key="15">
    <source>
        <dbReference type="EMBL" id="OAY64893.1"/>
    </source>
</evidence>
<keyword evidence="9 13" id="KW-0333">Golgi apparatus</keyword>
<dbReference type="Proteomes" id="UP000092600">
    <property type="component" value="Unassembled WGS sequence"/>
</dbReference>
<keyword evidence="6" id="KW-0812">Transmembrane</keyword>
<evidence type="ECO:0000256" key="3">
    <source>
        <dbReference type="ARBA" id="ARBA00006351"/>
    </source>
</evidence>
<keyword evidence="10" id="KW-0472">Membrane</keyword>
<comment type="pathway">
    <text evidence="2 13">Glycan metabolism; pectin biosynthesis.</text>
</comment>
<organism evidence="15 16">
    <name type="scientific">Ananas comosus</name>
    <name type="common">Pineapple</name>
    <name type="synonym">Ananas ananas</name>
    <dbReference type="NCBI Taxonomy" id="4615"/>
    <lineage>
        <taxon>Eukaryota</taxon>
        <taxon>Viridiplantae</taxon>
        <taxon>Streptophyta</taxon>
        <taxon>Embryophyta</taxon>
        <taxon>Tracheophyta</taxon>
        <taxon>Spermatophyta</taxon>
        <taxon>Magnoliopsida</taxon>
        <taxon>Liliopsida</taxon>
        <taxon>Poales</taxon>
        <taxon>Bromeliaceae</taxon>
        <taxon>Bromelioideae</taxon>
        <taxon>Ananas</taxon>
    </lineage>
</organism>
<comment type="subcellular location">
    <subcellularLocation>
        <location evidence="1 13">Golgi apparatus membrane</location>
        <topology evidence="1 13">Single-pass type II membrane protein</topology>
    </subcellularLocation>
</comment>
<dbReference type="EC" id="2.4.1.-" evidence="13"/>
<protein>
    <recommendedName>
        <fullName evidence="13">Hexosyltransferase</fullName>
        <ecNumber evidence="13">2.4.1.-</ecNumber>
    </recommendedName>
</protein>
<keyword evidence="11" id="KW-0325">Glycoprotein</keyword>
<evidence type="ECO:0000256" key="1">
    <source>
        <dbReference type="ARBA" id="ARBA00004323"/>
    </source>
</evidence>
<dbReference type="Pfam" id="PF25557">
    <property type="entry name" value="GAUT_1"/>
    <property type="match status" value="1"/>
</dbReference>
<dbReference type="Gene3D" id="3.90.550.10">
    <property type="entry name" value="Spore Coat Polysaccharide Biosynthesis Protein SpsA, Chain A"/>
    <property type="match status" value="1"/>
</dbReference>
<keyword evidence="5 15" id="KW-0808">Transferase</keyword>
<evidence type="ECO:0000256" key="14">
    <source>
        <dbReference type="SAM" id="MobiDB-lite"/>
    </source>
</evidence>
<dbReference type="GO" id="GO:0045489">
    <property type="term" value="P:pectin biosynthetic process"/>
    <property type="evidence" value="ECO:0007669"/>
    <property type="project" value="UniProtKB-UniPathway"/>
</dbReference>
<keyword evidence="12 13" id="KW-0961">Cell wall biogenesis/degradation</keyword>
<evidence type="ECO:0000256" key="4">
    <source>
        <dbReference type="ARBA" id="ARBA00022676"/>
    </source>
</evidence>
<evidence type="ECO:0000256" key="10">
    <source>
        <dbReference type="ARBA" id="ARBA00023136"/>
    </source>
</evidence>
<dbReference type="SUPFAM" id="SSF53448">
    <property type="entry name" value="Nucleotide-diphospho-sugar transferases"/>
    <property type="match status" value="1"/>
</dbReference>
<dbReference type="PANTHER" id="PTHR32116">
    <property type="entry name" value="GALACTURONOSYLTRANSFERASE 4-RELATED"/>
    <property type="match status" value="1"/>
</dbReference>
<dbReference type="InterPro" id="IPR029044">
    <property type="entry name" value="Nucleotide-diphossugar_trans"/>
</dbReference>
<evidence type="ECO:0000256" key="9">
    <source>
        <dbReference type="ARBA" id="ARBA00023034"/>
    </source>
</evidence>
<evidence type="ECO:0000256" key="6">
    <source>
        <dbReference type="ARBA" id="ARBA00022692"/>
    </source>
</evidence>
<accession>A0A199UJI8</accession>
<proteinExistence type="inferred from homology"/>
<dbReference type="InterPro" id="IPR002495">
    <property type="entry name" value="Glyco_trans_8"/>
</dbReference>
<keyword evidence="7" id="KW-0735">Signal-anchor</keyword>
<comment type="caution">
    <text evidence="15">The sequence shown here is derived from an EMBL/GenBank/DDBJ whole genome shotgun (WGS) entry which is preliminary data.</text>
</comment>
<dbReference type="InterPro" id="IPR029993">
    <property type="entry name" value="GAUT"/>
</dbReference>
<feature type="region of interest" description="Disordered" evidence="14">
    <location>
        <begin position="102"/>
        <end position="151"/>
    </location>
</feature>
<dbReference type="PANTHER" id="PTHR32116:SF0">
    <property type="entry name" value="GALACTURONOSYLTRANSFERASE 6-RELATED"/>
    <property type="match status" value="1"/>
</dbReference>
<evidence type="ECO:0000256" key="12">
    <source>
        <dbReference type="ARBA" id="ARBA00023316"/>
    </source>
</evidence>
<evidence type="ECO:0000256" key="8">
    <source>
        <dbReference type="ARBA" id="ARBA00022989"/>
    </source>
</evidence>
<reference evidence="15 16" key="1">
    <citation type="journal article" date="2016" name="DNA Res.">
        <title>The draft genome of MD-2 pineapple using hybrid error correction of long reads.</title>
        <authorList>
            <person name="Redwan R.M."/>
            <person name="Saidin A."/>
            <person name="Kumar S.V."/>
        </authorList>
    </citation>
    <scope>NUCLEOTIDE SEQUENCE [LARGE SCALE GENOMIC DNA]</scope>
    <source>
        <strain evidence="16">cv. MD2</strain>
        <tissue evidence="15">Leaf</tissue>
    </source>
</reference>
<dbReference type="UniPathway" id="UPA00845"/>
<dbReference type="GO" id="GO:0071555">
    <property type="term" value="P:cell wall organization"/>
    <property type="evidence" value="ECO:0007669"/>
    <property type="project" value="UniProtKB-KW"/>
</dbReference>